<dbReference type="GO" id="GO:0006352">
    <property type="term" value="P:DNA-templated transcription initiation"/>
    <property type="evidence" value="ECO:0007669"/>
    <property type="project" value="InterPro"/>
</dbReference>
<name>A0A0G3X992_9SPHN</name>
<evidence type="ECO:0000259" key="5">
    <source>
        <dbReference type="Pfam" id="PF08281"/>
    </source>
</evidence>
<dbReference type="InterPro" id="IPR013324">
    <property type="entry name" value="RNA_pol_sigma_r3/r4-like"/>
</dbReference>
<dbReference type="InterPro" id="IPR014284">
    <property type="entry name" value="RNA_pol_sigma-70_dom"/>
</dbReference>
<dbReference type="OrthoDB" id="9794372at2"/>
<keyword evidence="3" id="KW-0731">Sigma factor</keyword>
<keyword evidence="4" id="KW-0804">Transcription</keyword>
<evidence type="ECO:0000313" key="7">
    <source>
        <dbReference type="Proteomes" id="UP000037643"/>
    </source>
</evidence>
<dbReference type="Gene3D" id="1.10.1740.10">
    <property type="match status" value="1"/>
</dbReference>
<dbReference type="Pfam" id="PF08281">
    <property type="entry name" value="Sigma70_r4_2"/>
    <property type="match status" value="1"/>
</dbReference>
<dbReference type="InterPro" id="IPR036388">
    <property type="entry name" value="WH-like_DNA-bd_sf"/>
</dbReference>
<gene>
    <name evidence="6" type="ORF">AM2010_1701</name>
</gene>
<dbReference type="EMBL" id="CP011805">
    <property type="protein sequence ID" value="AKM07767.1"/>
    <property type="molecule type" value="Genomic_DNA"/>
</dbReference>
<dbReference type="Proteomes" id="UP000037643">
    <property type="component" value="Chromosome"/>
</dbReference>
<dbReference type="PATRIC" id="fig|543877.4.peg.1727"/>
<comment type="similarity">
    <text evidence="1">Belongs to the sigma-70 factor family. ECF subfamily.</text>
</comment>
<dbReference type="InterPro" id="IPR013249">
    <property type="entry name" value="RNA_pol_sigma70_r4_t2"/>
</dbReference>
<dbReference type="KEGG" id="amx:AM2010_1701"/>
<organism evidence="6 7">
    <name type="scientific">Pelagerythrobacter marensis</name>
    <dbReference type="NCBI Taxonomy" id="543877"/>
    <lineage>
        <taxon>Bacteria</taxon>
        <taxon>Pseudomonadati</taxon>
        <taxon>Pseudomonadota</taxon>
        <taxon>Alphaproteobacteria</taxon>
        <taxon>Sphingomonadales</taxon>
        <taxon>Erythrobacteraceae</taxon>
        <taxon>Pelagerythrobacter</taxon>
    </lineage>
</organism>
<dbReference type="GO" id="GO:0003677">
    <property type="term" value="F:DNA binding"/>
    <property type="evidence" value="ECO:0007669"/>
    <property type="project" value="InterPro"/>
</dbReference>
<dbReference type="PANTHER" id="PTHR43133:SF63">
    <property type="entry name" value="RNA POLYMERASE SIGMA FACTOR FECI-RELATED"/>
    <property type="match status" value="1"/>
</dbReference>
<dbReference type="NCBIfam" id="TIGR02937">
    <property type="entry name" value="sigma70-ECF"/>
    <property type="match status" value="1"/>
</dbReference>
<feature type="domain" description="RNA polymerase sigma factor 70 region 4 type 2" evidence="5">
    <location>
        <begin position="103"/>
        <end position="147"/>
    </location>
</feature>
<dbReference type="InterPro" id="IPR013325">
    <property type="entry name" value="RNA_pol_sigma_r2"/>
</dbReference>
<dbReference type="InterPro" id="IPR039425">
    <property type="entry name" value="RNA_pol_sigma-70-like"/>
</dbReference>
<proteinExistence type="inferred from homology"/>
<keyword evidence="2" id="KW-0805">Transcription regulation</keyword>
<evidence type="ECO:0000256" key="1">
    <source>
        <dbReference type="ARBA" id="ARBA00010641"/>
    </source>
</evidence>
<evidence type="ECO:0000256" key="3">
    <source>
        <dbReference type="ARBA" id="ARBA00023082"/>
    </source>
</evidence>
<dbReference type="SUPFAM" id="SSF88946">
    <property type="entry name" value="Sigma2 domain of RNA polymerase sigma factors"/>
    <property type="match status" value="1"/>
</dbReference>
<protein>
    <submittedName>
        <fullName evidence="6">RNA polymerase sigma-70 factor</fullName>
    </submittedName>
</protein>
<dbReference type="GO" id="GO:0016987">
    <property type="term" value="F:sigma factor activity"/>
    <property type="evidence" value="ECO:0007669"/>
    <property type="project" value="UniProtKB-KW"/>
</dbReference>
<dbReference type="SUPFAM" id="SSF88659">
    <property type="entry name" value="Sigma3 and sigma4 domains of RNA polymerase sigma factors"/>
    <property type="match status" value="1"/>
</dbReference>
<reference evidence="6 7" key="1">
    <citation type="submission" date="2015-06" db="EMBL/GenBank/DDBJ databases">
        <authorList>
            <person name="Kim K.M."/>
        </authorList>
    </citation>
    <scope>NUCLEOTIDE SEQUENCE [LARGE SCALE GENOMIC DNA]</scope>
    <source>
        <strain evidence="6 7">KCTC 22370</strain>
    </source>
</reference>
<evidence type="ECO:0000256" key="4">
    <source>
        <dbReference type="ARBA" id="ARBA00023163"/>
    </source>
</evidence>
<dbReference type="PANTHER" id="PTHR43133">
    <property type="entry name" value="RNA POLYMERASE ECF-TYPE SIGMA FACTO"/>
    <property type="match status" value="1"/>
</dbReference>
<evidence type="ECO:0000313" key="6">
    <source>
        <dbReference type="EMBL" id="AKM07767.1"/>
    </source>
</evidence>
<accession>A0A0G3X992</accession>
<evidence type="ECO:0000256" key="2">
    <source>
        <dbReference type="ARBA" id="ARBA00023015"/>
    </source>
</evidence>
<dbReference type="STRING" id="543877.AM2010_1701"/>
<keyword evidence="7" id="KW-1185">Reference proteome</keyword>
<dbReference type="AlphaFoldDB" id="A0A0G3X992"/>
<sequence length="158" mass="17834">MPSLADIMAKARSAVMRRGVSREDAEDCVQEAYLKIDGYGRRHEVRSQEALLVRAAVNLAIDKARRSSRAGIHQGDDFQTMADTTPGPAQIVEQQVRLIHAAECIDRLPPRTRRILLMRRLDGLPYAEIARRESMTVAAVEKQVARATLQLLQWMKGW</sequence>
<dbReference type="Gene3D" id="1.10.10.10">
    <property type="entry name" value="Winged helix-like DNA-binding domain superfamily/Winged helix DNA-binding domain"/>
    <property type="match status" value="1"/>
</dbReference>